<dbReference type="InterPro" id="IPR003591">
    <property type="entry name" value="Leu-rich_rpt_typical-subtyp"/>
</dbReference>
<evidence type="ECO:0000256" key="5">
    <source>
        <dbReference type="ARBA" id="ARBA00022692"/>
    </source>
</evidence>
<protein>
    <submittedName>
        <fullName evidence="20">Toll-like receptor 6</fullName>
    </submittedName>
</protein>
<dbReference type="FunFam" id="3.40.50.10140:FF:000001">
    <property type="entry name" value="Toll-like receptor 2"/>
    <property type="match status" value="1"/>
</dbReference>
<evidence type="ECO:0000256" key="1">
    <source>
        <dbReference type="ARBA" id="ARBA00004479"/>
    </source>
</evidence>
<evidence type="ECO:0000256" key="17">
    <source>
        <dbReference type="SAM" id="Phobius"/>
    </source>
</evidence>
<evidence type="ECO:0000256" key="9">
    <source>
        <dbReference type="ARBA" id="ARBA00022989"/>
    </source>
</evidence>
<feature type="transmembrane region" description="Helical" evidence="17">
    <location>
        <begin position="610"/>
        <end position="639"/>
    </location>
</feature>
<dbReference type="InterPro" id="IPR000483">
    <property type="entry name" value="Cys-rich_flank_reg_C"/>
</dbReference>
<evidence type="ECO:0000256" key="18">
    <source>
        <dbReference type="SAM" id="SignalP"/>
    </source>
</evidence>
<sequence>MVNIFSFFLWIIMFQFCHSLCFPVANDIVINYSSSSLSTVPKNLPNLSQILDLSQNNITEIHLQDFVPLHQLKYLNLSSNKISNLAPALFKSNQKLECLDLSKNQLSNIECHFLYNATSLKYLDISENKFLSLRLGKAFSFLQDLEYLSLGSRKKIKFQKDDLKEISGKQLEEVSIKIKLLSEYGHSALTILRTAKLHIVLPSIKNFNFLKDILDDAFNTSYILTLSNIECCQNCNQLSVDCCEVCSKRRNIVSHCCSDCSRYIESFKVLGNYSRVQNLSLQHLKVDWETSTQILKIIWDSSVENLSISNMKICQVRHPLSWFHFQKELRTFTLSQIEFLPFYFNQANIYDVFEDLKVENLAIYESGMIFFTCPKEGNTYKLIDISDNSFTSDFFLQDCSTLKSLETFILKQNRFGQLFKVSNMTTYMISLKHLDVSQNQLIFDEIRVCPWTNSLIKLNLSSNRLTDSVFTCLPSNLEILDLQKNNIYSVPKVLKELNNLKELYLGANKLANPPDCSKFRNLEILFVEANSFHEPSSIFLQSCQRLTVLNAASNPFTCTCNLRGFSAMNKNTQIEMIGWPKSYRCAYPDILKGTLLKDFHLSEVTCSTTLLLVIVLGTMFVLAILIGLMCHILDLPWYLRMIWQWTQMKQRTMKTDSYQLSENLVYHAFVSYSQRDYSWVKEQLLSNLEERNLRICHHERDFIPGKGIIENIINCIEKSYKSIFVLSPNFIQSEWCHYELYFAQHQVLSEQTENLILIVLEPIPQYLIPSKYYKLKSLMAKKTYLEWPNDKNKQRLFWANLQAAIGISLTAP</sequence>
<dbReference type="InterPro" id="IPR035897">
    <property type="entry name" value="Toll_tir_struct_dom_sf"/>
</dbReference>
<comment type="similarity">
    <text evidence="2 15">Belongs to the Toll-like receptor family.</text>
</comment>
<dbReference type="SUPFAM" id="SSF52200">
    <property type="entry name" value="Toll/Interleukin receptor TIR domain"/>
    <property type="match status" value="1"/>
</dbReference>
<feature type="domain" description="TIR" evidence="19">
    <location>
        <begin position="664"/>
        <end position="805"/>
    </location>
</feature>
<keyword evidence="6 18" id="KW-0732">Signal</keyword>
<gene>
    <name evidence="20" type="primary">TLR6</name>
</gene>
<evidence type="ECO:0000256" key="16">
    <source>
        <dbReference type="PIRSR" id="PIRSR037595-2"/>
    </source>
</evidence>
<dbReference type="GO" id="GO:0006954">
    <property type="term" value="P:inflammatory response"/>
    <property type="evidence" value="ECO:0007669"/>
    <property type="project" value="UniProtKB-UniRule"/>
</dbReference>
<evidence type="ECO:0000256" key="8">
    <source>
        <dbReference type="ARBA" id="ARBA00022859"/>
    </source>
</evidence>
<proteinExistence type="evidence at transcript level"/>
<dbReference type="FunFam" id="3.80.10.10:FF:000046">
    <property type="entry name" value="Toll-like receptor 2"/>
    <property type="match status" value="1"/>
</dbReference>
<accession>X5L4Q7</accession>
<keyword evidence="10" id="KW-0520">NAD</keyword>
<feature type="disulfide bond" evidence="16">
    <location>
        <begin position="449"/>
        <end position="472"/>
    </location>
</feature>
<evidence type="ECO:0000256" key="4">
    <source>
        <dbReference type="ARBA" id="ARBA00022614"/>
    </source>
</evidence>
<dbReference type="InterPro" id="IPR032675">
    <property type="entry name" value="LRR_dom_sf"/>
</dbReference>
<keyword evidence="16" id="KW-1015">Disulfide bond</keyword>
<keyword evidence="13" id="KW-0325">Glycoprotein</keyword>
<dbReference type="PIRSF" id="PIRSF037595">
    <property type="entry name" value="Toll-like_receptor"/>
    <property type="match status" value="1"/>
</dbReference>
<evidence type="ECO:0000313" key="20">
    <source>
        <dbReference type="EMBL" id="CDO19210.1"/>
    </source>
</evidence>
<keyword evidence="14 15" id="KW-0395">Inflammatory response</keyword>
<feature type="signal peptide" evidence="18">
    <location>
        <begin position="1"/>
        <end position="19"/>
    </location>
</feature>
<evidence type="ECO:0000256" key="3">
    <source>
        <dbReference type="ARBA" id="ARBA00022588"/>
    </source>
</evidence>
<dbReference type="GO" id="GO:0002224">
    <property type="term" value="P:toll-like receptor signaling pathway"/>
    <property type="evidence" value="ECO:0007669"/>
    <property type="project" value="InterPro"/>
</dbReference>
<keyword evidence="4" id="KW-0433">Leucine-rich repeat</keyword>
<evidence type="ECO:0000256" key="7">
    <source>
        <dbReference type="ARBA" id="ARBA00022737"/>
    </source>
</evidence>
<name>X5L4Q7_9CHON</name>
<dbReference type="GO" id="GO:0004888">
    <property type="term" value="F:transmembrane signaling receptor activity"/>
    <property type="evidence" value="ECO:0007669"/>
    <property type="project" value="InterPro"/>
</dbReference>
<dbReference type="Pfam" id="PF01582">
    <property type="entry name" value="TIR"/>
    <property type="match status" value="1"/>
</dbReference>
<dbReference type="PROSITE" id="PS51450">
    <property type="entry name" value="LRR"/>
    <property type="match status" value="3"/>
</dbReference>
<dbReference type="SUPFAM" id="SSF52058">
    <property type="entry name" value="L domain-like"/>
    <property type="match status" value="1"/>
</dbReference>
<dbReference type="PROSITE" id="PS50104">
    <property type="entry name" value="TIR"/>
    <property type="match status" value="1"/>
</dbReference>
<dbReference type="InterPro" id="IPR000157">
    <property type="entry name" value="TIR_dom"/>
</dbReference>
<keyword evidence="11 17" id="KW-0472">Membrane</keyword>
<dbReference type="PRINTS" id="PR01537">
    <property type="entry name" value="INTRLKN1R1F"/>
</dbReference>
<dbReference type="GO" id="GO:0045087">
    <property type="term" value="P:innate immune response"/>
    <property type="evidence" value="ECO:0007669"/>
    <property type="project" value="UniProtKB-UniRule"/>
</dbReference>
<evidence type="ECO:0000256" key="11">
    <source>
        <dbReference type="ARBA" id="ARBA00023136"/>
    </source>
</evidence>
<reference evidence="20" key="1">
    <citation type="journal article" date="2014" name="PLoS ONE">
        <title>Transcriptome profiling reveals higher vertebrate orthologous of intra-cytoplasmic pattern recognition receptors in grey bamboo shark.</title>
        <authorList>
            <person name="Krishnaswamy Gopalan T."/>
            <person name="Gururaj P."/>
            <person name="Gupta R."/>
            <person name="Gopal D.R."/>
            <person name="Rajesh P."/>
            <person name="Chidambaram B."/>
            <person name="Kalyanasundaram A."/>
            <person name="Angamuthu R."/>
        </authorList>
    </citation>
    <scope>NUCLEOTIDE SEQUENCE</scope>
    <source>
        <tissue evidence="20">Spleen</tissue>
    </source>
</reference>
<dbReference type="SMART" id="SM00365">
    <property type="entry name" value="LRR_SD22"/>
    <property type="match status" value="5"/>
</dbReference>
<dbReference type="Pfam" id="PF13855">
    <property type="entry name" value="LRR_8"/>
    <property type="match status" value="1"/>
</dbReference>
<dbReference type="Gene3D" id="3.40.50.10140">
    <property type="entry name" value="Toll/interleukin-1 receptor homology (TIR) domain"/>
    <property type="match status" value="1"/>
</dbReference>
<dbReference type="GO" id="GO:0005886">
    <property type="term" value="C:plasma membrane"/>
    <property type="evidence" value="ECO:0007669"/>
    <property type="project" value="TreeGrafter"/>
</dbReference>
<keyword evidence="9 17" id="KW-1133">Transmembrane helix</keyword>
<keyword evidence="3 15" id="KW-0399">Innate immunity</keyword>
<keyword evidence="8 15" id="KW-0391">Immunity</keyword>
<feature type="chain" id="PRO_5004957568" evidence="18">
    <location>
        <begin position="20"/>
        <end position="812"/>
    </location>
</feature>
<dbReference type="PANTHER" id="PTHR24365">
    <property type="entry name" value="TOLL-LIKE RECEPTOR"/>
    <property type="match status" value="1"/>
</dbReference>
<evidence type="ECO:0000256" key="15">
    <source>
        <dbReference type="PIRNR" id="PIRNR037595"/>
    </source>
</evidence>
<keyword evidence="7" id="KW-0677">Repeat</keyword>
<comment type="subcellular location">
    <subcellularLocation>
        <location evidence="1">Membrane</location>
        <topology evidence="1">Single-pass type I membrane protein</topology>
    </subcellularLocation>
</comment>
<dbReference type="Gene3D" id="3.80.10.10">
    <property type="entry name" value="Ribonuclease Inhibitor"/>
    <property type="match status" value="1"/>
</dbReference>
<dbReference type="InterPro" id="IPR001611">
    <property type="entry name" value="Leu-rich_rpt"/>
</dbReference>
<organism evidence="20">
    <name type="scientific">Chiloscyllium griseum</name>
    <name type="common">grey bambooshark</name>
    <dbReference type="NCBI Taxonomy" id="586796"/>
    <lineage>
        <taxon>Eukaryota</taxon>
        <taxon>Metazoa</taxon>
        <taxon>Chordata</taxon>
        <taxon>Craniata</taxon>
        <taxon>Vertebrata</taxon>
        <taxon>Chondrichthyes</taxon>
        <taxon>Elasmobranchii</taxon>
        <taxon>Galeomorphii</taxon>
        <taxon>Galeoidea</taxon>
        <taxon>Orectolobiformes</taxon>
        <taxon>Hemiscylliidae</taxon>
        <taxon>Chiloscyllium</taxon>
    </lineage>
</organism>
<dbReference type="InterPro" id="IPR017241">
    <property type="entry name" value="Toll-like_receptor"/>
</dbReference>
<keyword evidence="12 15" id="KW-0675">Receptor</keyword>
<reference evidence="20" key="2">
    <citation type="submission" date="2014-02" db="EMBL/GenBank/DDBJ databases">
        <authorList>
            <person name="KG T."/>
        </authorList>
    </citation>
    <scope>NUCLEOTIDE SEQUENCE</scope>
    <source>
        <tissue evidence="20">Spleen</tissue>
    </source>
</reference>
<dbReference type="SMART" id="SM00369">
    <property type="entry name" value="LRR_TYP"/>
    <property type="match status" value="4"/>
</dbReference>
<dbReference type="PANTHER" id="PTHR24365:SF422">
    <property type="entry name" value="TOLL-LIKE RECEPTOR 6"/>
    <property type="match status" value="1"/>
</dbReference>
<evidence type="ECO:0000256" key="13">
    <source>
        <dbReference type="ARBA" id="ARBA00023180"/>
    </source>
</evidence>
<evidence type="ECO:0000256" key="10">
    <source>
        <dbReference type="ARBA" id="ARBA00023027"/>
    </source>
</evidence>
<evidence type="ECO:0000256" key="2">
    <source>
        <dbReference type="ARBA" id="ARBA00009634"/>
    </source>
</evidence>
<dbReference type="AlphaFoldDB" id="X5L4Q7"/>
<keyword evidence="5 17" id="KW-0812">Transmembrane</keyword>
<dbReference type="EMBL" id="HG964646">
    <property type="protein sequence ID" value="CDO19210.1"/>
    <property type="molecule type" value="mRNA"/>
</dbReference>
<dbReference type="SMART" id="SM00082">
    <property type="entry name" value="LRRCT"/>
    <property type="match status" value="1"/>
</dbReference>
<evidence type="ECO:0000256" key="12">
    <source>
        <dbReference type="ARBA" id="ARBA00023170"/>
    </source>
</evidence>
<evidence type="ECO:0000259" key="19">
    <source>
        <dbReference type="PROSITE" id="PS50104"/>
    </source>
</evidence>
<dbReference type="SMART" id="SM00255">
    <property type="entry name" value="TIR"/>
    <property type="match status" value="1"/>
</dbReference>
<evidence type="ECO:0000256" key="6">
    <source>
        <dbReference type="ARBA" id="ARBA00022729"/>
    </source>
</evidence>
<evidence type="ECO:0000256" key="14">
    <source>
        <dbReference type="ARBA" id="ARBA00023198"/>
    </source>
</evidence>